<evidence type="ECO:0000256" key="3">
    <source>
        <dbReference type="ARBA" id="ARBA00022475"/>
    </source>
</evidence>
<keyword evidence="5 7" id="KW-1133">Transmembrane helix</keyword>
<feature type="transmembrane region" description="Helical" evidence="7">
    <location>
        <begin position="172"/>
        <end position="192"/>
    </location>
</feature>
<feature type="transmembrane region" description="Helical" evidence="7">
    <location>
        <begin position="345"/>
        <end position="368"/>
    </location>
</feature>
<evidence type="ECO:0000259" key="8">
    <source>
        <dbReference type="PROSITE" id="PS50850"/>
    </source>
</evidence>
<dbReference type="InterPro" id="IPR036259">
    <property type="entry name" value="MFS_trans_sf"/>
</dbReference>
<dbReference type="EMBL" id="CP019962">
    <property type="protein sequence ID" value="ARD64723.1"/>
    <property type="molecule type" value="Genomic_DNA"/>
</dbReference>
<evidence type="ECO:0000256" key="7">
    <source>
        <dbReference type="SAM" id="Phobius"/>
    </source>
</evidence>
<dbReference type="GO" id="GO:0005886">
    <property type="term" value="C:plasma membrane"/>
    <property type="evidence" value="ECO:0007669"/>
    <property type="project" value="UniProtKB-SubCell"/>
</dbReference>
<dbReference type="Pfam" id="PF07690">
    <property type="entry name" value="MFS_1"/>
    <property type="match status" value="1"/>
</dbReference>
<dbReference type="InterPro" id="IPR011701">
    <property type="entry name" value="MFS"/>
</dbReference>
<evidence type="ECO:0000256" key="2">
    <source>
        <dbReference type="ARBA" id="ARBA00022448"/>
    </source>
</evidence>
<dbReference type="KEGG" id="elim:B2M23_03835"/>
<evidence type="ECO:0000256" key="6">
    <source>
        <dbReference type="ARBA" id="ARBA00023136"/>
    </source>
</evidence>
<keyword evidence="2" id="KW-0813">Transport</keyword>
<organism evidence="9 10">
    <name type="scientific">Eubacterium limosum</name>
    <dbReference type="NCBI Taxonomy" id="1736"/>
    <lineage>
        <taxon>Bacteria</taxon>
        <taxon>Bacillati</taxon>
        <taxon>Bacillota</taxon>
        <taxon>Clostridia</taxon>
        <taxon>Eubacteriales</taxon>
        <taxon>Eubacteriaceae</taxon>
        <taxon>Eubacterium</taxon>
    </lineage>
</organism>
<feature type="transmembrane region" description="Helical" evidence="7">
    <location>
        <begin position="143"/>
        <end position="160"/>
    </location>
</feature>
<dbReference type="InterPro" id="IPR020846">
    <property type="entry name" value="MFS_dom"/>
</dbReference>
<dbReference type="PANTHER" id="PTHR43124:SF3">
    <property type="entry name" value="CHLORAMPHENICOL EFFLUX PUMP RV0191"/>
    <property type="match status" value="1"/>
</dbReference>
<gene>
    <name evidence="9" type="ORF">B2M23_03835</name>
</gene>
<keyword evidence="3" id="KW-1003">Cell membrane</keyword>
<reference evidence="10" key="1">
    <citation type="journal article" date="2017" name="Sci. Rep.">
        <title>Determination of the Genome and Primary Transcriptome of Syngas Fermenting Eubacterium limosum ATCC 8486.</title>
        <authorList>
            <person name="Song Y."/>
            <person name="Shin J."/>
            <person name="Jeong Y."/>
            <person name="Jin S."/>
            <person name="Lee J.K."/>
            <person name="Kim D.R."/>
            <person name="Kim S.C."/>
            <person name="Cho S."/>
            <person name="Cho B.K."/>
        </authorList>
    </citation>
    <scope>NUCLEOTIDE SEQUENCE [LARGE SCALE GENOMIC DNA]</scope>
    <source>
        <strain evidence="10">ATCC 8486</strain>
    </source>
</reference>
<dbReference type="GO" id="GO:0022857">
    <property type="term" value="F:transmembrane transporter activity"/>
    <property type="evidence" value="ECO:0007669"/>
    <property type="project" value="InterPro"/>
</dbReference>
<name>A0AAC9W2A6_EUBLI</name>
<sequence>MQKEQNMKKYLTLFALCLTGAVVYELPYLSYGYYDLMLEAFSIDNTQMGTLMSAYGLVAMLAYFPGGWLADKYPAKILMIVSLVATGLLGLWISTFPSYPILLLIYILWGISITLPFWAAMLKATRQLGDSSEQGRLFGILEAGRGLFPVFYGLIIVWIFNKLGAALGAMRGVFIAYSVLCFFGALVAFLFIKYEKEEGERQKGASGKEVLQIIKMPGMWLVALVIFSSYNMYACFSYLTPYMTEFFGLSDSMGATLYLIRFYAIGVVGGIASGFIADKTGSNARVIAIVFLIAIAGLIGFLVVPTGPANLIMVIIALFVVAIGIFMSRGIYFATIDELNIPMHLTGAAIGFASVIGFMPEAFVYTLVGNWLDTYPGTQGYHILFIYMLVFAVVGTAAAFVLYRRIKKQKTNPAKEISQ</sequence>
<feature type="transmembrane region" description="Helical" evidence="7">
    <location>
        <begin position="101"/>
        <end position="122"/>
    </location>
</feature>
<proteinExistence type="predicted"/>
<evidence type="ECO:0000256" key="5">
    <source>
        <dbReference type="ARBA" id="ARBA00022989"/>
    </source>
</evidence>
<dbReference type="Gene3D" id="1.20.1250.20">
    <property type="entry name" value="MFS general substrate transporter like domains"/>
    <property type="match status" value="2"/>
</dbReference>
<protein>
    <submittedName>
        <fullName evidence="9">MFS transporter</fullName>
    </submittedName>
</protein>
<feature type="transmembrane region" description="Helical" evidence="7">
    <location>
        <begin position="218"/>
        <end position="239"/>
    </location>
</feature>
<dbReference type="PROSITE" id="PS50850">
    <property type="entry name" value="MFS"/>
    <property type="match status" value="1"/>
</dbReference>
<dbReference type="InterPro" id="IPR050189">
    <property type="entry name" value="MFS_Efflux_Transporters"/>
</dbReference>
<feature type="transmembrane region" description="Helical" evidence="7">
    <location>
        <begin position="284"/>
        <end position="305"/>
    </location>
</feature>
<dbReference type="SUPFAM" id="SSF103473">
    <property type="entry name" value="MFS general substrate transporter"/>
    <property type="match status" value="1"/>
</dbReference>
<keyword evidence="4 7" id="KW-0812">Transmembrane</keyword>
<accession>A0AAC9W2A6</accession>
<feature type="transmembrane region" description="Helical" evidence="7">
    <location>
        <begin position="77"/>
        <end position="95"/>
    </location>
</feature>
<dbReference type="PANTHER" id="PTHR43124">
    <property type="entry name" value="PURINE EFFLUX PUMP PBUE"/>
    <property type="match status" value="1"/>
</dbReference>
<feature type="domain" description="Major facilitator superfamily (MFS) profile" evidence="8">
    <location>
        <begin position="1"/>
        <end position="407"/>
    </location>
</feature>
<dbReference type="CDD" id="cd06174">
    <property type="entry name" value="MFS"/>
    <property type="match status" value="1"/>
</dbReference>
<feature type="transmembrane region" description="Helical" evidence="7">
    <location>
        <begin position="259"/>
        <end position="277"/>
    </location>
</feature>
<keyword evidence="6 7" id="KW-0472">Membrane</keyword>
<feature type="transmembrane region" description="Helical" evidence="7">
    <location>
        <begin position="47"/>
        <end position="65"/>
    </location>
</feature>
<dbReference type="RefSeq" id="WP_038353417.1">
    <property type="nucleotide sequence ID" value="NZ_CP019962.1"/>
</dbReference>
<evidence type="ECO:0000313" key="10">
    <source>
        <dbReference type="Proteomes" id="UP000192391"/>
    </source>
</evidence>
<feature type="transmembrane region" description="Helical" evidence="7">
    <location>
        <begin position="311"/>
        <end position="333"/>
    </location>
</feature>
<dbReference type="Proteomes" id="UP000192391">
    <property type="component" value="Chromosome"/>
</dbReference>
<comment type="subcellular location">
    <subcellularLocation>
        <location evidence="1">Cell membrane</location>
        <topology evidence="1">Multi-pass membrane protein</topology>
    </subcellularLocation>
</comment>
<dbReference type="AlphaFoldDB" id="A0AAC9W2A6"/>
<evidence type="ECO:0000313" key="9">
    <source>
        <dbReference type="EMBL" id="ARD64723.1"/>
    </source>
</evidence>
<feature type="transmembrane region" description="Helical" evidence="7">
    <location>
        <begin position="380"/>
        <end position="403"/>
    </location>
</feature>
<evidence type="ECO:0000256" key="1">
    <source>
        <dbReference type="ARBA" id="ARBA00004651"/>
    </source>
</evidence>
<evidence type="ECO:0000256" key="4">
    <source>
        <dbReference type="ARBA" id="ARBA00022692"/>
    </source>
</evidence>